<dbReference type="GO" id="GO:0004497">
    <property type="term" value="F:monooxygenase activity"/>
    <property type="evidence" value="ECO:0007669"/>
    <property type="project" value="UniProtKB-KW"/>
</dbReference>
<reference evidence="2 3" key="1">
    <citation type="journal article" date="2011" name="Front. Microbiol.">
        <title>Genomic signatures of strain selection and enhancement in Bacillus atrophaeus var. globigii, a historical biowarfare simulant.</title>
        <authorList>
            <person name="Gibbons H.S."/>
            <person name="Broomall S.M."/>
            <person name="McNew L.A."/>
            <person name="Daligault H."/>
            <person name="Chapman C."/>
            <person name="Bruce D."/>
            <person name="Karavis M."/>
            <person name="Krepps M."/>
            <person name="McGregor P.A."/>
            <person name="Hong C."/>
            <person name="Park K.H."/>
            <person name="Akmal A."/>
            <person name="Feldman A."/>
            <person name="Lin J.S."/>
            <person name="Chang W.E."/>
            <person name="Higgs B.W."/>
            <person name="Demirev P."/>
            <person name="Lindquist J."/>
            <person name="Liem A."/>
            <person name="Fochler E."/>
            <person name="Read T.D."/>
            <person name="Tapia R."/>
            <person name="Johnson S."/>
            <person name="Bishop-Lilly K.A."/>
            <person name="Detter C."/>
            <person name="Han C."/>
            <person name="Sozhamannan S."/>
            <person name="Rosenzweig C.N."/>
            <person name="Skowronski E.W."/>
        </authorList>
    </citation>
    <scope>NUCLEOTIDE SEQUENCE [LARGE SCALE GENOMIC DNA]</scope>
    <source>
        <strain evidence="2 3">Y4G10-17</strain>
    </source>
</reference>
<dbReference type="RefSeq" id="WP_126798392.1">
    <property type="nucleotide sequence ID" value="NZ_PIPO01000002.1"/>
</dbReference>
<dbReference type="InterPro" id="IPR007138">
    <property type="entry name" value="ABM_dom"/>
</dbReference>
<keyword evidence="2" id="KW-0560">Oxidoreductase</keyword>
<dbReference type="Proteomes" id="UP000287823">
    <property type="component" value="Unassembled WGS sequence"/>
</dbReference>
<sequence>MVIEIARFQVAPEQQKGFFDAFADVKAYVEKAEGYQSHIISQEIEDPSRISLMVKWRSYEDHVDLFEPSEAHEIFINALMPFFQGEVEVFHFNTAPASIGGEK</sequence>
<organism evidence="2 3">
    <name type="scientific">Aliidiomarina soli</name>
    <dbReference type="NCBI Taxonomy" id="1928574"/>
    <lineage>
        <taxon>Bacteria</taxon>
        <taxon>Pseudomonadati</taxon>
        <taxon>Pseudomonadota</taxon>
        <taxon>Gammaproteobacteria</taxon>
        <taxon>Alteromonadales</taxon>
        <taxon>Idiomarinaceae</taxon>
        <taxon>Aliidiomarina</taxon>
    </lineage>
</organism>
<dbReference type="Pfam" id="PF03992">
    <property type="entry name" value="ABM"/>
    <property type="match status" value="1"/>
</dbReference>
<evidence type="ECO:0000259" key="1">
    <source>
        <dbReference type="PROSITE" id="PS51725"/>
    </source>
</evidence>
<gene>
    <name evidence="2" type="ORF">CWE14_05015</name>
</gene>
<dbReference type="EMBL" id="PIPO01000002">
    <property type="protein sequence ID" value="RUO33826.1"/>
    <property type="molecule type" value="Genomic_DNA"/>
</dbReference>
<name>A0A432WJ21_9GAMM</name>
<accession>A0A432WJ21</accession>
<feature type="domain" description="ABM" evidence="1">
    <location>
        <begin position="2"/>
        <end position="92"/>
    </location>
</feature>
<dbReference type="InterPro" id="IPR011008">
    <property type="entry name" value="Dimeric_a/b-barrel"/>
</dbReference>
<evidence type="ECO:0000313" key="3">
    <source>
        <dbReference type="Proteomes" id="UP000287823"/>
    </source>
</evidence>
<protein>
    <submittedName>
        <fullName evidence="2">Antibiotic biosynthesis monooxygenase</fullName>
    </submittedName>
</protein>
<keyword evidence="3" id="KW-1185">Reference proteome</keyword>
<proteinExistence type="predicted"/>
<comment type="caution">
    <text evidence="2">The sequence shown here is derived from an EMBL/GenBank/DDBJ whole genome shotgun (WGS) entry which is preliminary data.</text>
</comment>
<evidence type="ECO:0000313" key="2">
    <source>
        <dbReference type="EMBL" id="RUO33826.1"/>
    </source>
</evidence>
<dbReference type="Gene3D" id="3.30.70.100">
    <property type="match status" value="1"/>
</dbReference>
<dbReference type="SUPFAM" id="SSF54909">
    <property type="entry name" value="Dimeric alpha+beta barrel"/>
    <property type="match status" value="1"/>
</dbReference>
<dbReference type="AlphaFoldDB" id="A0A432WJ21"/>
<dbReference type="PROSITE" id="PS51725">
    <property type="entry name" value="ABM"/>
    <property type="match status" value="1"/>
</dbReference>
<keyword evidence="2" id="KW-0503">Monooxygenase</keyword>